<dbReference type="Proteomes" id="UP000254737">
    <property type="component" value="Unassembled WGS sequence"/>
</dbReference>
<evidence type="ECO:0000256" key="2">
    <source>
        <dbReference type="ARBA" id="ARBA00023125"/>
    </source>
</evidence>
<sequence>MQEEYIKLIFGLKLKQVRMAKDLSLFKLSKLTGLSKSYLNEIEKGKKYPKTDKIVALAEALEIPYDEIVSLKLDKNLAPVAEILQSNLLQEIPLELFGIEERDLIEIISNAPMKVNAFISTLIEIGNNYNLTRESFFLASLRSFQEANDNYFPEIEKSAKSFLQEYLIESEDFVKNETMEEILKEEYNYTILYEDFTSLGGKDLAKLRSIFIKEKKLLYININSDNDQKRFILAKELGYNYLDLKERLYTFSWASFDNFDQLLNNFYASYFAGALLLPEEKLLKDMQNLFAIEHHDLSKFQEILGKYTESPETVYQRMTNLLPKHFNIRDLFFLRLSAKVGSNSYKLTKELHLNQQQSPQANETDEHYCRRWVSLNVLKELEKHQDDHHEISAQISLYPFNNNQKYYVISSATKDPFNPNYLRSVTIGVLYKSAQRKVKFMNDPSIPVKEVAVTCENCGMKDCAERVAEPIRFEKDIRNKRLNVTINDFIKEQSK</sequence>
<evidence type="ECO:0000256" key="1">
    <source>
        <dbReference type="ARBA" id="ARBA00007227"/>
    </source>
</evidence>
<dbReference type="RefSeq" id="WP_115001152.1">
    <property type="nucleotide sequence ID" value="NZ_JAIKTW010000025.1"/>
</dbReference>
<accession>A0A376GFK5</accession>
<dbReference type="PROSITE" id="PS50943">
    <property type="entry name" value="HTH_CROC1"/>
    <property type="match status" value="1"/>
</dbReference>
<dbReference type="AlphaFoldDB" id="A0A376GFK5"/>
<evidence type="ECO:0000313" key="5">
    <source>
        <dbReference type="Proteomes" id="UP000254737"/>
    </source>
</evidence>
<dbReference type="InterPro" id="IPR001387">
    <property type="entry name" value="Cro/C1-type_HTH"/>
</dbReference>
<proteinExistence type="inferred from homology"/>
<feature type="domain" description="HTH cro/C1-type" evidence="3">
    <location>
        <begin position="14"/>
        <end position="68"/>
    </location>
</feature>
<evidence type="ECO:0000259" key="3">
    <source>
        <dbReference type="PROSITE" id="PS50943"/>
    </source>
</evidence>
<dbReference type="GO" id="GO:0003677">
    <property type="term" value="F:DNA binding"/>
    <property type="evidence" value="ECO:0007669"/>
    <property type="project" value="UniProtKB-KW"/>
</dbReference>
<evidence type="ECO:0000313" key="4">
    <source>
        <dbReference type="EMBL" id="STD59164.1"/>
    </source>
</evidence>
<comment type="similarity">
    <text evidence="1">Belongs to the short-chain fatty acyl-CoA assimilation regulator (ScfR) family.</text>
</comment>
<dbReference type="Pfam" id="PF06114">
    <property type="entry name" value="Peptidase_M78"/>
    <property type="match status" value="1"/>
</dbReference>
<dbReference type="SMART" id="SM00530">
    <property type="entry name" value="HTH_XRE"/>
    <property type="match status" value="1"/>
</dbReference>
<dbReference type="STRING" id="343874.GCA_000805695_02394"/>
<dbReference type="Pfam" id="PF01381">
    <property type="entry name" value="HTH_3"/>
    <property type="match status" value="1"/>
</dbReference>
<dbReference type="SUPFAM" id="SSF47413">
    <property type="entry name" value="lambda repressor-like DNA-binding domains"/>
    <property type="match status" value="1"/>
</dbReference>
<dbReference type="PANTHER" id="PTHR46797">
    <property type="entry name" value="HTH-TYPE TRANSCRIPTIONAL REGULATOR"/>
    <property type="match status" value="1"/>
</dbReference>
<name>A0A376GFK5_9FLAO</name>
<dbReference type="GO" id="GO:0005829">
    <property type="term" value="C:cytosol"/>
    <property type="evidence" value="ECO:0007669"/>
    <property type="project" value="TreeGrafter"/>
</dbReference>
<dbReference type="Gene3D" id="1.10.260.40">
    <property type="entry name" value="lambda repressor-like DNA-binding domains"/>
    <property type="match status" value="1"/>
</dbReference>
<protein>
    <submittedName>
        <fullName evidence="4">Predicted transcriptional regulator</fullName>
    </submittedName>
</protein>
<dbReference type="InterPro" id="IPR010359">
    <property type="entry name" value="IrrE_HExxH"/>
</dbReference>
<dbReference type="PANTHER" id="PTHR46797:SF1">
    <property type="entry name" value="METHYLPHOSPHONATE SYNTHASE"/>
    <property type="match status" value="1"/>
</dbReference>
<keyword evidence="2" id="KW-0238">DNA-binding</keyword>
<reference evidence="4 5" key="1">
    <citation type="submission" date="2018-06" db="EMBL/GenBank/DDBJ databases">
        <authorList>
            <consortium name="Pathogen Informatics"/>
            <person name="Doyle S."/>
        </authorList>
    </citation>
    <scope>NUCLEOTIDE SEQUENCE [LARGE SCALE GENOMIC DNA]</scope>
    <source>
        <strain evidence="4 5">NCTC13456</strain>
    </source>
</reference>
<organism evidence="4 5">
    <name type="scientific">Empedobacter falsenii</name>
    <dbReference type="NCBI Taxonomy" id="343874"/>
    <lineage>
        <taxon>Bacteria</taxon>
        <taxon>Pseudomonadati</taxon>
        <taxon>Bacteroidota</taxon>
        <taxon>Flavobacteriia</taxon>
        <taxon>Flavobacteriales</taxon>
        <taxon>Weeksellaceae</taxon>
        <taxon>Empedobacter</taxon>
    </lineage>
</organism>
<gene>
    <name evidence="4" type="ORF">NCTC13456_02795</name>
</gene>
<dbReference type="InterPro" id="IPR010982">
    <property type="entry name" value="Lambda_DNA-bd_dom_sf"/>
</dbReference>
<dbReference type="InterPro" id="IPR050807">
    <property type="entry name" value="TransReg_Diox_bact_type"/>
</dbReference>
<dbReference type="EMBL" id="UFXS01000001">
    <property type="protein sequence ID" value="STD59164.1"/>
    <property type="molecule type" value="Genomic_DNA"/>
</dbReference>
<dbReference type="GO" id="GO:0003700">
    <property type="term" value="F:DNA-binding transcription factor activity"/>
    <property type="evidence" value="ECO:0007669"/>
    <property type="project" value="TreeGrafter"/>
</dbReference>
<dbReference type="CDD" id="cd00093">
    <property type="entry name" value="HTH_XRE"/>
    <property type="match status" value="1"/>
</dbReference>